<comment type="cofactor">
    <cofactor evidence="1 7 9">
        <name>pyridoxal 5'-phosphate</name>
        <dbReference type="ChEBI" id="CHEBI:597326"/>
    </cofactor>
</comment>
<dbReference type="InterPro" id="IPR020578">
    <property type="entry name" value="Aminotrans_V_PyrdxlP_BS"/>
</dbReference>
<dbReference type="Proteomes" id="UP001162834">
    <property type="component" value="Chromosome"/>
</dbReference>
<evidence type="ECO:0000256" key="6">
    <source>
        <dbReference type="PIRSR" id="PIRSR000524-1"/>
    </source>
</evidence>
<dbReference type="InterPro" id="IPR024169">
    <property type="entry name" value="SP_NH2Trfase/AEP_transaminase"/>
</dbReference>
<dbReference type="InterPro" id="IPR015424">
    <property type="entry name" value="PyrdxlP-dep_Trfase"/>
</dbReference>
<dbReference type="EMBL" id="CP087164">
    <property type="protein sequence ID" value="UGS34107.1"/>
    <property type="molecule type" value="Genomic_DNA"/>
</dbReference>
<dbReference type="Pfam" id="PF00266">
    <property type="entry name" value="Aminotran_5"/>
    <property type="match status" value="1"/>
</dbReference>
<dbReference type="GO" id="GO:0004760">
    <property type="term" value="F:L-serine-pyruvate transaminase activity"/>
    <property type="evidence" value="ECO:0007669"/>
    <property type="project" value="TreeGrafter"/>
</dbReference>
<evidence type="ECO:0000313" key="12">
    <source>
        <dbReference type="Proteomes" id="UP001162834"/>
    </source>
</evidence>
<comment type="similarity">
    <text evidence="2 8">Belongs to the class-V pyridoxal-phosphate-dependent aminotransferase family.</text>
</comment>
<dbReference type="RefSeq" id="WP_259313796.1">
    <property type="nucleotide sequence ID" value="NZ_CP087164.1"/>
</dbReference>
<dbReference type="GO" id="GO:0019265">
    <property type="term" value="P:glycine biosynthetic process, by transamination of glyoxylate"/>
    <property type="evidence" value="ECO:0007669"/>
    <property type="project" value="TreeGrafter"/>
</dbReference>
<evidence type="ECO:0000256" key="1">
    <source>
        <dbReference type="ARBA" id="ARBA00001933"/>
    </source>
</evidence>
<dbReference type="PROSITE" id="PS00595">
    <property type="entry name" value="AA_TRANSFER_CLASS_5"/>
    <property type="match status" value="1"/>
</dbReference>
<evidence type="ECO:0000256" key="9">
    <source>
        <dbReference type="RuleBase" id="RU004504"/>
    </source>
</evidence>
<dbReference type="PANTHER" id="PTHR21152:SF40">
    <property type="entry name" value="ALANINE--GLYOXYLATE AMINOTRANSFERASE"/>
    <property type="match status" value="1"/>
</dbReference>
<keyword evidence="3 11" id="KW-0032">Aminotransferase</keyword>
<keyword evidence="5 7" id="KW-0663">Pyridoxal phosphate</keyword>
<dbReference type="KEGG" id="sbae:DSM104329_00478"/>
<feature type="domain" description="Aminotransferase class V" evidence="10">
    <location>
        <begin position="8"/>
        <end position="327"/>
    </location>
</feature>
<dbReference type="GO" id="GO:0008453">
    <property type="term" value="F:alanine-glyoxylate transaminase activity"/>
    <property type="evidence" value="ECO:0007669"/>
    <property type="project" value="TreeGrafter"/>
</dbReference>
<dbReference type="SUPFAM" id="SSF53383">
    <property type="entry name" value="PLP-dependent transferases"/>
    <property type="match status" value="1"/>
</dbReference>
<organism evidence="11 12">
    <name type="scientific">Capillimicrobium parvum</name>
    <dbReference type="NCBI Taxonomy" id="2884022"/>
    <lineage>
        <taxon>Bacteria</taxon>
        <taxon>Bacillati</taxon>
        <taxon>Actinomycetota</taxon>
        <taxon>Thermoleophilia</taxon>
        <taxon>Solirubrobacterales</taxon>
        <taxon>Capillimicrobiaceae</taxon>
        <taxon>Capillimicrobium</taxon>
    </lineage>
</organism>
<evidence type="ECO:0000259" key="10">
    <source>
        <dbReference type="Pfam" id="PF00266"/>
    </source>
</evidence>
<evidence type="ECO:0000256" key="3">
    <source>
        <dbReference type="ARBA" id="ARBA00022576"/>
    </source>
</evidence>
<name>A0A9E7BZ49_9ACTN</name>
<dbReference type="InterPro" id="IPR000192">
    <property type="entry name" value="Aminotrans_V_dom"/>
</dbReference>
<dbReference type="PANTHER" id="PTHR21152">
    <property type="entry name" value="AMINOTRANSFERASE CLASS V"/>
    <property type="match status" value="1"/>
</dbReference>
<gene>
    <name evidence="11" type="primary">pucG_1</name>
    <name evidence="11" type="ORF">DSM104329_00478</name>
</gene>
<evidence type="ECO:0000256" key="8">
    <source>
        <dbReference type="RuleBase" id="RU004075"/>
    </source>
</evidence>
<dbReference type="Gene3D" id="3.90.1150.10">
    <property type="entry name" value="Aspartate Aminotransferase, domain 1"/>
    <property type="match status" value="1"/>
</dbReference>
<evidence type="ECO:0000256" key="4">
    <source>
        <dbReference type="ARBA" id="ARBA00022679"/>
    </source>
</evidence>
<reference evidence="11" key="1">
    <citation type="journal article" date="2022" name="Int. J. Syst. Evol. Microbiol.">
        <title>Pseudomonas aegrilactucae sp. nov. and Pseudomonas morbosilactucae sp. nov., pathogens causing bacterial rot of lettuce in Japan.</title>
        <authorList>
            <person name="Sawada H."/>
            <person name="Fujikawa T."/>
            <person name="Satou M."/>
        </authorList>
    </citation>
    <scope>NUCLEOTIDE SEQUENCE</scope>
    <source>
        <strain evidence="11">0166_1</strain>
    </source>
</reference>
<evidence type="ECO:0000256" key="5">
    <source>
        <dbReference type="ARBA" id="ARBA00022898"/>
    </source>
</evidence>
<evidence type="ECO:0000256" key="2">
    <source>
        <dbReference type="ARBA" id="ARBA00009236"/>
    </source>
</evidence>
<dbReference type="EC" id="2.6.1.112" evidence="11"/>
<dbReference type="InterPro" id="IPR015421">
    <property type="entry name" value="PyrdxlP-dep_Trfase_major"/>
</dbReference>
<evidence type="ECO:0000256" key="7">
    <source>
        <dbReference type="PIRSR" id="PIRSR000524-50"/>
    </source>
</evidence>
<dbReference type="AlphaFoldDB" id="A0A9E7BZ49"/>
<dbReference type="Gene3D" id="3.40.640.10">
    <property type="entry name" value="Type I PLP-dependent aspartate aminotransferase-like (Major domain)"/>
    <property type="match status" value="1"/>
</dbReference>
<sequence>MTVPDRLLLGSGPSPVPRRVLDALAQPTIGHLDPAFAEIMERCKDRLRQVFQTTNDVTMPVSGTGSAGMEAMVVNFIRPGDRVVCGVHGLFGERMADEMRRNGAEVVVVEGEWGRALDTARLVDALDERTAALFVVHGETSTGVRQPLDGLAAACREHDALLMVDCVTSLAGAPIGIDEEGVDVAFSGTQKCLNVPPGLAPFTAGERALERLEPGRSWYLDLTLLLGYWSGGGGGRSYHHTAPINLIYALDEGLQIVLEEGLEARWVRHLDAHERLRGELAERGFERLAPEGEALSSLLCVRVPDGIDEAAVRRSLLLDHGVEISGGLGPLAGQVWRIGVMGEGARPEAQDRLLTALDKLL</sequence>
<dbReference type="InterPro" id="IPR015422">
    <property type="entry name" value="PyrdxlP-dep_Trfase_small"/>
</dbReference>
<dbReference type="FunFam" id="3.40.640.10:FF:000027">
    <property type="entry name" value="Serine--pyruvate aminotransferase, mitochondrial"/>
    <property type="match status" value="1"/>
</dbReference>
<keyword evidence="12" id="KW-1185">Reference proteome</keyword>
<feature type="modified residue" description="N6-(pyridoxal phosphate)lysine" evidence="7">
    <location>
        <position position="191"/>
    </location>
</feature>
<proteinExistence type="inferred from homology"/>
<protein>
    <submittedName>
        <fullName evidence="11">(S)-ureidoglycine--glyoxylate transaminase</fullName>
        <ecNumber evidence="11">2.6.1.112</ecNumber>
    </submittedName>
</protein>
<dbReference type="PIRSF" id="PIRSF000524">
    <property type="entry name" value="SPT"/>
    <property type="match status" value="1"/>
</dbReference>
<keyword evidence="4 11" id="KW-0808">Transferase</keyword>
<accession>A0A9E7BZ49</accession>
<feature type="binding site" evidence="6">
    <location>
        <position position="337"/>
    </location>
    <ligand>
        <name>substrate</name>
    </ligand>
</feature>
<evidence type="ECO:0000313" key="11">
    <source>
        <dbReference type="EMBL" id="UGS34107.1"/>
    </source>
</evidence>